<accession>N1U885</accession>
<evidence type="ECO:0000313" key="1">
    <source>
        <dbReference type="EMBL" id="EMY14169.1"/>
    </source>
</evidence>
<gene>
    <name evidence="1" type="ORF">LEP1GSC043_3953</name>
</gene>
<protein>
    <submittedName>
        <fullName evidence="1">Uncharacterized protein</fullName>
    </submittedName>
</protein>
<dbReference type="AlphaFoldDB" id="N1U885"/>
<name>N1U885_9LEPT</name>
<evidence type="ECO:0000313" key="2">
    <source>
        <dbReference type="Proteomes" id="UP000012249"/>
    </source>
</evidence>
<reference evidence="1 2" key="1">
    <citation type="submission" date="2013-02" db="EMBL/GenBank/DDBJ databases">
        <authorList>
            <person name="Harkins D.M."/>
            <person name="Durkin A.S."/>
            <person name="Brinkac L.M."/>
            <person name="Haft D.H."/>
            <person name="Selengut J.D."/>
            <person name="Sanka R."/>
            <person name="DePew J."/>
            <person name="Purushe J."/>
            <person name="Haake D.A."/>
            <person name="Matsunaga J."/>
            <person name="Vinetz J.M."/>
            <person name="Sutton G.G."/>
            <person name="Nierman W.C."/>
            <person name="Fouts D.E."/>
        </authorList>
    </citation>
    <scope>NUCLEOTIDE SEQUENCE [LARGE SCALE GENOMIC DNA]</scope>
    <source>
        <strain evidence="1 2">Ecochallenge</strain>
    </source>
</reference>
<organism evidence="1 2">
    <name type="scientific">Leptospira weilii str. Ecochallenge</name>
    <dbReference type="NCBI Taxonomy" id="1049986"/>
    <lineage>
        <taxon>Bacteria</taxon>
        <taxon>Pseudomonadati</taxon>
        <taxon>Spirochaetota</taxon>
        <taxon>Spirochaetia</taxon>
        <taxon>Leptospirales</taxon>
        <taxon>Leptospiraceae</taxon>
        <taxon>Leptospira</taxon>
    </lineage>
</organism>
<dbReference type="Proteomes" id="UP000012249">
    <property type="component" value="Unassembled WGS sequence"/>
</dbReference>
<sequence>MNIQTYCNSAVRNIYPSNMQRSMGTGRTAYQIVFERTGKIKGCS</sequence>
<proteinExistence type="predicted"/>
<comment type="caution">
    <text evidence="1">The sequence shown here is derived from an EMBL/GenBank/DDBJ whole genome shotgun (WGS) entry which is preliminary data.</text>
</comment>
<dbReference type="EMBL" id="AHMI02000189">
    <property type="protein sequence ID" value="EMY14169.1"/>
    <property type="molecule type" value="Genomic_DNA"/>
</dbReference>